<dbReference type="Proteomes" id="UP000542776">
    <property type="component" value="Unassembled WGS sequence"/>
</dbReference>
<accession>A0A7W6H773</accession>
<organism evidence="2 3">
    <name type="scientific">Aureimonas pseudogalii</name>
    <dbReference type="NCBI Taxonomy" id="1744844"/>
    <lineage>
        <taxon>Bacteria</taxon>
        <taxon>Pseudomonadati</taxon>
        <taxon>Pseudomonadota</taxon>
        <taxon>Alphaproteobacteria</taxon>
        <taxon>Hyphomicrobiales</taxon>
        <taxon>Aurantimonadaceae</taxon>
        <taxon>Aureimonas</taxon>
    </lineage>
</organism>
<comment type="caution">
    <text evidence="2">The sequence shown here is derived from an EMBL/GenBank/DDBJ whole genome shotgun (WGS) entry which is preliminary data.</text>
</comment>
<keyword evidence="1" id="KW-0472">Membrane</keyword>
<name>A0A7W6H773_9HYPH</name>
<keyword evidence="1" id="KW-1133">Transmembrane helix</keyword>
<sequence>MRYDFSMVAGIRNPLLRALAAMLIVASPVLVAFAALGGFALLWSLSVIHGI</sequence>
<reference evidence="2 3" key="1">
    <citation type="submission" date="2020-08" db="EMBL/GenBank/DDBJ databases">
        <title>Genomic Encyclopedia of Type Strains, Phase IV (KMG-IV): sequencing the most valuable type-strain genomes for metagenomic binning, comparative biology and taxonomic classification.</title>
        <authorList>
            <person name="Goeker M."/>
        </authorList>
    </citation>
    <scope>NUCLEOTIDE SEQUENCE [LARGE SCALE GENOMIC DNA]</scope>
    <source>
        <strain evidence="2 3">DSM 102238</strain>
    </source>
</reference>
<dbReference type="RefSeq" id="WP_156419312.1">
    <property type="nucleotide sequence ID" value="NZ_JACIEK010000011.1"/>
</dbReference>
<evidence type="ECO:0000313" key="3">
    <source>
        <dbReference type="Proteomes" id="UP000542776"/>
    </source>
</evidence>
<dbReference type="EMBL" id="JACIEK010000011">
    <property type="protein sequence ID" value="MBB3999713.1"/>
    <property type="molecule type" value="Genomic_DNA"/>
</dbReference>
<proteinExistence type="predicted"/>
<evidence type="ECO:0000313" key="2">
    <source>
        <dbReference type="EMBL" id="MBB3999713.1"/>
    </source>
</evidence>
<evidence type="ECO:0000256" key="1">
    <source>
        <dbReference type="SAM" id="Phobius"/>
    </source>
</evidence>
<keyword evidence="3" id="KW-1185">Reference proteome</keyword>
<protein>
    <submittedName>
        <fullName evidence="2">Uncharacterized protein</fullName>
    </submittedName>
</protein>
<gene>
    <name evidence="2" type="ORF">GGR04_003583</name>
</gene>
<keyword evidence="1" id="KW-0812">Transmembrane</keyword>
<feature type="transmembrane region" description="Helical" evidence="1">
    <location>
        <begin position="21"/>
        <end position="45"/>
    </location>
</feature>
<dbReference type="AlphaFoldDB" id="A0A7W6H773"/>